<dbReference type="EMBL" id="JAJTTC010000001">
    <property type="protein sequence ID" value="MCF0061806.1"/>
    <property type="molecule type" value="Genomic_DNA"/>
</dbReference>
<feature type="coiled-coil region" evidence="1">
    <location>
        <begin position="72"/>
        <end position="99"/>
    </location>
</feature>
<dbReference type="Pfam" id="PF21983">
    <property type="entry name" value="NikA-like"/>
    <property type="match status" value="1"/>
</dbReference>
<evidence type="ECO:0000313" key="2">
    <source>
        <dbReference type="EMBL" id="MCF0061806.1"/>
    </source>
</evidence>
<protein>
    <submittedName>
        <fullName evidence="2">Plasmid mobilization relaxosome protein MobC</fullName>
    </submittedName>
</protein>
<dbReference type="Proteomes" id="UP001139000">
    <property type="component" value="Unassembled WGS sequence"/>
</dbReference>
<evidence type="ECO:0000313" key="3">
    <source>
        <dbReference type="Proteomes" id="UP001139000"/>
    </source>
</evidence>
<organism evidence="2 3">
    <name type="scientific">Dyadobacter chenwenxiniae</name>
    <dbReference type="NCBI Taxonomy" id="2906456"/>
    <lineage>
        <taxon>Bacteria</taxon>
        <taxon>Pseudomonadati</taxon>
        <taxon>Bacteroidota</taxon>
        <taxon>Cytophagia</taxon>
        <taxon>Cytophagales</taxon>
        <taxon>Spirosomataceae</taxon>
        <taxon>Dyadobacter</taxon>
    </lineage>
</organism>
<reference evidence="2" key="1">
    <citation type="submission" date="2021-12" db="EMBL/GenBank/DDBJ databases">
        <title>Novel species in genus Dyadobacter.</title>
        <authorList>
            <person name="Ma C."/>
        </authorList>
    </citation>
    <scope>NUCLEOTIDE SEQUENCE</scope>
    <source>
        <strain evidence="2">LJ419</strain>
    </source>
</reference>
<dbReference type="AlphaFoldDB" id="A0A9X1PNJ6"/>
<keyword evidence="1" id="KW-0175">Coiled coil</keyword>
<dbReference type="InterPro" id="IPR053842">
    <property type="entry name" value="NikA-like"/>
</dbReference>
<accession>A0A9X1PNJ6</accession>
<dbReference type="RefSeq" id="WP_234655066.1">
    <property type="nucleotide sequence ID" value="NZ_CP094997.1"/>
</dbReference>
<evidence type="ECO:0000256" key="1">
    <source>
        <dbReference type="SAM" id="Coils"/>
    </source>
</evidence>
<gene>
    <name evidence="2" type="ORF">LXM26_09900</name>
</gene>
<sequence>MKEFLMFESVDRIVMKEEKSNKTKHVIFRLTPKEYANLEAKRSRTTCRKLSEFLRLLIFNRPVTVIERNGSQDQMIGELSELREELNRLGNNFNQATRRLNAVNQISEFRNWIASYEAEKTFLFSILDKIKSQTDKLADQWLQ</sequence>
<comment type="caution">
    <text evidence="2">The sequence shown here is derived from an EMBL/GenBank/DDBJ whole genome shotgun (WGS) entry which is preliminary data.</text>
</comment>
<keyword evidence="3" id="KW-1185">Reference proteome</keyword>
<name>A0A9X1PNJ6_9BACT</name>
<proteinExistence type="predicted"/>